<sequence>MKFYISFLITTVILGTSVAIAQEEEENQLNGGTITVVKPYDPTISDAFKVKSVPSVNDTTKVKKKPVTYSIFSVPVASTFTPATGKLDRLKPKRKEKFYRNYARLGLGNYVNILGEFATNFEIDRDSDVSVFFNHNSSQGGIDEVRLDDSFSDTGLDVSYGTRSRDMNWSITAGGRYQTANWYGVYDNVPTQPEEDLDVATSYFSYGIGGRASFFDSVFKEADVQLTGVSSGNDASEFRARLRPQLGFDIMDTEVGLGVELDYLSGSFDQQVFIPVATDYGLFNAGLYPSVNLYGDNYKVELGARVNYATDIENSESDIYVYPDITASYILAEETVVAFTEIGGGFDVNSLQQFADENVFIAPALTIAPTDRQLDAIAGFKGKLGVFGYKVFGGYRIEKNRNFYITDDGSRFTIGDLQSYDYGNVFYTSYGDLNTVLYGASLGVTLNTALDVTLNVTGRSFDVSEGDAFENIASNLPELTADLTANYKIDEKWSTGLTLYYVGERDAYRIGVGKETIDGFVDLNIDVNYKINPKLTAFLRGNNLTGGNYQYFNGYPVQNLQVLGGIVYKFDF</sequence>
<dbReference type="STRING" id="319236.BST91_08895"/>
<evidence type="ECO:0000256" key="2">
    <source>
        <dbReference type="ARBA" id="ARBA00023136"/>
    </source>
</evidence>
<organism evidence="5 6">
    <name type="scientific">Nonlabens tegetincola</name>
    <dbReference type="NCBI Taxonomy" id="323273"/>
    <lineage>
        <taxon>Bacteria</taxon>
        <taxon>Pseudomonadati</taxon>
        <taxon>Bacteroidota</taxon>
        <taxon>Flavobacteriia</taxon>
        <taxon>Flavobacteriales</taxon>
        <taxon>Flavobacteriaceae</taxon>
        <taxon>Nonlabens</taxon>
    </lineage>
</organism>
<name>A0A090Q3D1_9FLAO</name>
<reference evidence="5" key="1">
    <citation type="journal article" date="2014" name="Genome Announc.">
        <title>Draft Genome Sequences of Marine Flavobacterium Nonlabens Strains NR17, NR24, NR27, NR32, NR33, and Ara13.</title>
        <authorList>
            <person name="Nakanishi M."/>
            <person name="Meirelles P."/>
            <person name="Suzuki R."/>
            <person name="Takatani N."/>
            <person name="Mino S."/>
            <person name="Suda W."/>
            <person name="Oshima K."/>
            <person name="Hattori M."/>
            <person name="Ohkuma M."/>
            <person name="Hosokawa M."/>
            <person name="Miyashita K."/>
            <person name="Thompson F.L."/>
            <person name="Niwa A."/>
            <person name="Sawabe T."/>
            <person name="Sawabe T."/>
        </authorList>
    </citation>
    <scope>NUCLEOTIDE SEQUENCE [LARGE SCALE GENOMIC DNA]</scope>
    <source>
        <strain evidence="5">JCM 19294</strain>
    </source>
</reference>
<feature type="chain" id="PRO_5001861769" evidence="4">
    <location>
        <begin position="22"/>
        <end position="572"/>
    </location>
</feature>
<keyword evidence="6" id="KW-1185">Reference proteome</keyword>
<dbReference type="Proteomes" id="UP000029221">
    <property type="component" value="Unassembled WGS sequence"/>
</dbReference>
<dbReference type="AlphaFoldDB" id="A0A090Q3D1"/>
<dbReference type="GO" id="GO:0009279">
    <property type="term" value="C:cell outer membrane"/>
    <property type="evidence" value="ECO:0007669"/>
    <property type="project" value="UniProtKB-SubCell"/>
</dbReference>
<dbReference type="SUPFAM" id="SSF56935">
    <property type="entry name" value="Porins"/>
    <property type="match status" value="1"/>
</dbReference>
<evidence type="ECO:0000256" key="3">
    <source>
        <dbReference type="ARBA" id="ARBA00023237"/>
    </source>
</evidence>
<evidence type="ECO:0000313" key="5">
    <source>
        <dbReference type="EMBL" id="GAK96253.1"/>
    </source>
</evidence>
<comment type="subcellular location">
    <subcellularLocation>
        <location evidence="1">Cell outer membrane</location>
    </subcellularLocation>
</comment>
<evidence type="ECO:0000256" key="4">
    <source>
        <dbReference type="SAM" id="SignalP"/>
    </source>
</evidence>
<keyword evidence="2" id="KW-0472">Membrane</keyword>
<dbReference type="Gene3D" id="2.40.170.20">
    <property type="entry name" value="TonB-dependent receptor, beta-barrel domain"/>
    <property type="match status" value="1"/>
</dbReference>
<feature type="signal peptide" evidence="4">
    <location>
        <begin position="1"/>
        <end position="21"/>
    </location>
</feature>
<keyword evidence="3" id="KW-0998">Cell outer membrane</keyword>
<dbReference type="eggNOG" id="COG4206">
    <property type="taxonomic scope" value="Bacteria"/>
</dbReference>
<evidence type="ECO:0000256" key="1">
    <source>
        <dbReference type="ARBA" id="ARBA00004442"/>
    </source>
</evidence>
<comment type="caution">
    <text evidence="5">The sequence shown here is derived from an EMBL/GenBank/DDBJ whole genome shotgun (WGS) entry which is preliminary data.</text>
</comment>
<dbReference type="RefSeq" id="WP_042277445.1">
    <property type="nucleotide sequence ID" value="NZ_BBML01000002.1"/>
</dbReference>
<keyword evidence="4" id="KW-0732">Signal</keyword>
<accession>A0A090Q3D1</accession>
<proteinExistence type="predicted"/>
<dbReference type="EMBL" id="BBML01000002">
    <property type="protein sequence ID" value="GAK96253.1"/>
    <property type="molecule type" value="Genomic_DNA"/>
</dbReference>
<dbReference type="InterPro" id="IPR036942">
    <property type="entry name" value="Beta-barrel_TonB_sf"/>
</dbReference>
<evidence type="ECO:0000313" key="6">
    <source>
        <dbReference type="Proteomes" id="UP000029221"/>
    </source>
</evidence>
<protein>
    <submittedName>
        <fullName evidence="5">Uncharacterized protein</fullName>
    </submittedName>
</protein>
<gene>
    <name evidence="5" type="ORF">JCM19294_1766</name>
</gene>